<reference evidence="1 2" key="2">
    <citation type="submission" date="2017-10" db="EMBL/GenBank/DDBJ databases">
        <title>Extensive intraspecific genome diversity in a model arbuscular mycorrhizal fungus.</title>
        <authorList>
            <person name="Chen E.C.H."/>
            <person name="Morin E."/>
            <person name="Baudet D."/>
            <person name="Noel J."/>
            <person name="Ndikumana S."/>
            <person name="Charron P."/>
            <person name="St-Onge C."/>
            <person name="Giorgi J."/>
            <person name="Grigoriev I.V."/>
            <person name="Roux C."/>
            <person name="Martin F.M."/>
            <person name="Corradi N."/>
        </authorList>
    </citation>
    <scope>NUCLEOTIDE SEQUENCE [LARGE SCALE GENOMIC DNA]</scope>
    <source>
        <strain evidence="1 2">C2</strain>
    </source>
</reference>
<sequence length="192" mass="22930">MKAYYLFVWLLSLAFPLSIYSYRITALMKADTTRMRRFNINNRMYYDSFGYKEAKTHYDVYYQKGQTDDIVTTFSIHNNYTGIENCVDEYYSDTATITISSILGKTFLVGEKHFSVEPFEVKYRNCQFIISTYKNFFGPDAKMYCLKDFVMEYVQANFNRDYFYIRPGWKYYDCGSPENLTNFSSCFFDPLY</sequence>
<protein>
    <submittedName>
        <fullName evidence="1">Uncharacterized protein</fullName>
    </submittedName>
</protein>
<proteinExistence type="predicted"/>
<evidence type="ECO:0000313" key="1">
    <source>
        <dbReference type="EMBL" id="PKK77166.1"/>
    </source>
</evidence>
<dbReference type="VEuPathDB" id="FungiDB:RhiirFUN_006804"/>
<gene>
    <name evidence="1" type="ORF">RhiirC2_732538</name>
</gene>
<dbReference type="Proteomes" id="UP000233469">
    <property type="component" value="Unassembled WGS sequence"/>
</dbReference>
<dbReference type="EMBL" id="LLXL01000143">
    <property type="protein sequence ID" value="PKK77166.1"/>
    <property type="molecule type" value="Genomic_DNA"/>
</dbReference>
<accession>A0A2N1NTF2</accession>
<dbReference type="AlphaFoldDB" id="A0A2N1NTF2"/>
<organism evidence="1 2">
    <name type="scientific">Rhizophagus irregularis</name>
    <dbReference type="NCBI Taxonomy" id="588596"/>
    <lineage>
        <taxon>Eukaryota</taxon>
        <taxon>Fungi</taxon>
        <taxon>Fungi incertae sedis</taxon>
        <taxon>Mucoromycota</taxon>
        <taxon>Glomeromycotina</taxon>
        <taxon>Glomeromycetes</taxon>
        <taxon>Glomerales</taxon>
        <taxon>Glomeraceae</taxon>
        <taxon>Rhizophagus</taxon>
    </lineage>
</organism>
<dbReference type="VEuPathDB" id="FungiDB:RhiirA1_409934"/>
<comment type="caution">
    <text evidence="1">The sequence shown here is derived from an EMBL/GenBank/DDBJ whole genome shotgun (WGS) entry which is preliminary data.</text>
</comment>
<reference evidence="1 2" key="1">
    <citation type="submission" date="2016-04" db="EMBL/GenBank/DDBJ databases">
        <title>Genome analyses suggest a sexual origin of heterokaryosis in a supposedly ancient asexual fungus.</title>
        <authorList>
            <person name="Ropars J."/>
            <person name="Sedzielewska K."/>
            <person name="Noel J."/>
            <person name="Charron P."/>
            <person name="Farinelli L."/>
            <person name="Marton T."/>
            <person name="Kruger M."/>
            <person name="Pelin A."/>
            <person name="Brachmann A."/>
            <person name="Corradi N."/>
        </authorList>
    </citation>
    <scope>NUCLEOTIDE SEQUENCE [LARGE SCALE GENOMIC DNA]</scope>
    <source>
        <strain evidence="1 2">C2</strain>
    </source>
</reference>
<dbReference type="VEuPathDB" id="FungiDB:FUN_004649"/>
<name>A0A2N1NTF2_9GLOM</name>
<evidence type="ECO:0000313" key="2">
    <source>
        <dbReference type="Proteomes" id="UP000233469"/>
    </source>
</evidence>